<evidence type="ECO:0000256" key="1">
    <source>
        <dbReference type="SAM" id="MobiDB-lite"/>
    </source>
</evidence>
<proteinExistence type="predicted"/>
<name>A0A6J5MWL6_9CAUD</name>
<feature type="region of interest" description="Disordered" evidence="1">
    <location>
        <begin position="1"/>
        <end position="95"/>
    </location>
</feature>
<accession>A0A6J5MWL6</accession>
<feature type="compositionally biased region" description="Polar residues" evidence="1">
    <location>
        <begin position="1"/>
        <end position="25"/>
    </location>
</feature>
<gene>
    <name evidence="2" type="ORF">UFOVP592_30</name>
</gene>
<dbReference type="EMBL" id="LR796558">
    <property type="protein sequence ID" value="CAB4151675.1"/>
    <property type="molecule type" value="Genomic_DNA"/>
</dbReference>
<protein>
    <submittedName>
        <fullName evidence="2">Uncharacterized protein</fullName>
    </submittedName>
</protein>
<reference evidence="2" key="1">
    <citation type="submission" date="2020-04" db="EMBL/GenBank/DDBJ databases">
        <authorList>
            <person name="Chiriac C."/>
            <person name="Salcher M."/>
            <person name="Ghai R."/>
            <person name="Kavagutti S V."/>
        </authorList>
    </citation>
    <scope>NUCLEOTIDE SEQUENCE</scope>
</reference>
<evidence type="ECO:0000313" key="2">
    <source>
        <dbReference type="EMBL" id="CAB4151675.1"/>
    </source>
</evidence>
<organism evidence="2">
    <name type="scientific">uncultured Caudovirales phage</name>
    <dbReference type="NCBI Taxonomy" id="2100421"/>
    <lineage>
        <taxon>Viruses</taxon>
        <taxon>Duplodnaviria</taxon>
        <taxon>Heunggongvirae</taxon>
        <taxon>Uroviricota</taxon>
        <taxon>Caudoviricetes</taxon>
        <taxon>Peduoviridae</taxon>
        <taxon>Maltschvirus</taxon>
        <taxon>Maltschvirus maltsch</taxon>
    </lineage>
</organism>
<sequence>MKSTNPQGNKEINQKRGPTTGNVATGSKRADFEKAKSTSSGEKAGLAKMVTDALEMRGRGTAGKSNPALEGISSNTNTGPKKNPTVANGKPPKKK</sequence>